<dbReference type="Gene3D" id="3.30.160.60">
    <property type="entry name" value="Classic Zinc Finger"/>
    <property type="match status" value="1"/>
</dbReference>
<keyword evidence="4" id="KW-0479">Metal-binding</keyword>
<dbReference type="SUPFAM" id="SSF57667">
    <property type="entry name" value="beta-beta-alpha zinc fingers"/>
    <property type="match status" value="1"/>
</dbReference>
<evidence type="ECO:0000313" key="7">
    <source>
        <dbReference type="Proteomes" id="UP001610563"/>
    </source>
</evidence>
<keyword evidence="4" id="KW-0863">Zinc-finger</keyword>
<dbReference type="InterPro" id="IPR032675">
    <property type="entry name" value="LRR_dom_sf"/>
</dbReference>
<name>A0ABR4GH88_9EURO</name>
<gene>
    <name evidence="6" type="ORF">BJX66DRAFT_323046</name>
</gene>
<dbReference type="InterPro" id="IPR001138">
    <property type="entry name" value="Zn2Cys6_DnaBD"/>
</dbReference>
<evidence type="ECO:0000256" key="1">
    <source>
        <dbReference type="ARBA" id="ARBA00023015"/>
    </source>
</evidence>
<dbReference type="Gene3D" id="3.80.10.10">
    <property type="entry name" value="Ribonuclease Inhibitor"/>
    <property type="match status" value="1"/>
</dbReference>
<dbReference type="PROSITE" id="PS50157">
    <property type="entry name" value="ZINC_FINGER_C2H2_2"/>
    <property type="match status" value="1"/>
</dbReference>
<sequence length="468" mass="52146">MAQIELPAELILHVVECLIPSALPVVFGPQHIVTRTLRSLSLVCKLVSRTAKHLLIKHCLYIDTSHRLDRLLGVTSPFAFAGQNGHCPFPAGLFLFPFPVENLNIPSIAQQLDHLSLAVCSGLTRLVIDMPLRYLYPEDDHLRVRPILREAFKRMAMLEEFCSEPAIWSFWPRLQRLALYNVAIESSQFIDGLRQCVNLTHLVLVRPDGLADEVPAELISSKFLPSLQRLMIVNTAEGFLHSTHVDQTTWEESFVGRLHALRSSSGSGDADAGDSDSESGSVASYLSLRIPFGRDEEDIEICQEWLSAQAVNDIAYGQPDTIRFKTNPSSLNASWKCDICSSGFQRLDHFKRHTATHKTDRPFICDFCGSLYKRGSCSGGRPCSECQSRGRTCSYERLGGTENSTIESPPREWGLSAAGYNMVPAHTPDFGAANVQQLGEPSRSTWDMGPQNFYASADIIYRAYSRLP</sequence>
<reference evidence="6 7" key="1">
    <citation type="submission" date="2024-07" db="EMBL/GenBank/DDBJ databases">
        <title>Section-level genome sequencing and comparative genomics of Aspergillus sections Usti and Cavernicolus.</title>
        <authorList>
            <consortium name="Lawrence Berkeley National Laboratory"/>
            <person name="Nybo J.L."/>
            <person name="Vesth T.C."/>
            <person name="Theobald S."/>
            <person name="Frisvad J.C."/>
            <person name="Larsen T.O."/>
            <person name="Kjaerboelling I."/>
            <person name="Rothschild-Mancinelli K."/>
            <person name="Lyhne E.K."/>
            <person name="Kogle M.E."/>
            <person name="Barry K."/>
            <person name="Clum A."/>
            <person name="Na H."/>
            <person name="Ledsgaard L."/>
            <person name="Lin J."/>
            <person name="Lipzen A."/>
            <person name="Kuo A."/>
            <person name="Riley R."/>
            <person name="Mondo S."/>
            <person name="Labutti K."/>
            <person name="Haridas S."/>
            <person name="Pangalinan J."/>
            <person name="Salamov A.A."/>
            <person name="Simmons B.A."/>
            <person name="Magnuson J.K."/>
            <person name="Chen J."/>
            <person name="Drula E."/>
            <person name="Henrissat B."/>
            <person name="Wiebenga A."/>
            <person name="Lubbers R.J."/>
            <person name="Gomes A.C."/>
            <person name="Makela M.R."/>
            <person name="Stajich J."/>
            <person name="Grigoriev I.V."/>
            <person name="Mortensen U.H."/>
            <person name="De Vries R.P."/>
            <person name="Baker S.E."/>
            <person name="Andersen M.R."/>
        </authorList>
    </citation>
    <scope>NUCLEOTIDE SEQUENCE [LARGE SCALE GENOMIC DNA]</scope>
    <source>
        <strain evidence="6 7">CBS 209.92</strain>
    </source>
</reference>
<proteinExistence type="predicted"/>
<dbReference type="InterPro" id="IPR013087">
    <property type="entry name" value="Znf_C2H2_type"/>
</dbReference>
<evidence type="ECO:0000259" key="5">
    <source>
        <dbReference type="PROSITE" id="PS50157"/>
    </source>
</evidence>
<comment type="caution">
    <text evidence="6">The sequence shown here is derived from an EMBL/GenBank/DDBJ whole genome shotgun (WGS) entry which is preliminary data.</text>
</comment>
<evidence type="ECO:0000256" key="2">
    <source>
        <dbReference type="ARBA" id="ARBA00023163"/>
    </source>
</evidence>
<dbReference type="Proteomes" id="UP001610563">
    <property type="component" value="Unassembled WGS sequence"/>
</dbReference>
<dbReference type="PROSITE" id="PS00028">
    <property type="entry name" value="ZINC_FINGER_C2H2_1"/>
    <property type="match status" value="1"/>
</dbReference>
<dbReference type="CDD" id="cd00067">
    <property type="entry name" value="GAL4"/>
    <property type="match status" value="1"/>
</dbReference>
<dbReference type="EMBL" id="JBFTWV010000016">
    <property type="protein sequence ID" value="KAL2797880.1"/>
    <property type="molecule type" value="Genomic_DNA"/>
</dbReference>
<dbReference type="InterPro" id="IPR036236">
    <property type="entry name" value="Znf_C2H2_sf"/>
</dbReference>
<keyword evidence="2" id="KW-0804">Transcription</keyword>
<feature type="domain" description="C2H2-type" evidence="5">
    <location>
        <begin position="335"/>
        <end position="362"/>
    </location>
</feature>
<keyword evidence="3" id="KW-0539">Nucleus</keyword>
<keyword evidence="4" id="KW-0862">Zinc</keyword>
<protein>
    <recommendedName>
        <fullName evidence="5">C2H2-type domain-containing protein</fullName>
    </recommendedName>
</protein>
<accession>A0ABR4GH88</accession>
<evidence type="ECO:0000256" key="3">
    <source>
        <dbReference type="ARBA" id="ARBA00023242"/>
    </source>
</evidence>
<organism evidence="6 7">
    <name type="scientific">Aspergillus keveii</name>
    <dbReference type="NCBI Taxonomy" id="714993"/>
    <lineage>
        <taxon>Eukaryota</taxon>
        <taxon>Fungi</taxon>
        <taxon>Dikarya</taxon>
        <taxon>Ascomycota</taxon>
        <taxon>Pezizomycotina</taxon>
        <taxon>Eurotiomycetes</taxon>
        <taxon>Eurotiomycetidae</taxon>
        <taxon>Eurotiales</taxon>
        <taxon>Aspergillaceae</taxon>
        <taxon>Aspergillus</taxon>
        <taxon>Aspergillus subgen. Nidulantes</taxon>
    </lineage>
</organism>
<evidence type="ECO:0000256" key="4">
    <source>
        <dbReference type="PROSITE-ProRule" id="PRU00042"/>
    </source>
</evidence>
<keyword evidence="1" id="KW-0805">Transcription regulation</keyword>
<dbReference type="SUPFAM" id="SSF52047">
    <property type="entry name" value="RNI-like"/>
    <property type="match status" value="1"/>
</dbReference>
<evidence type="ECO:0000313" key="6">
    <source>
        <dbReference type="EMBL" id="KAL2797880.1"/>
    </source>
</evidence>
<keyword evidence="7" id="KW-1185">Reference proteome</keyword>